<accession>A0A3M3PWW3</accession>
<comment type="caution">
    <text evidence="2">The sequence shown here is derived from an EMBL/GenBank/DDBJ whole genome shotgun (WGS) entry which is preliminary data.</text>
</comment>
<dbReference type="Proteomes" id="UP000270524">
    <property type="component" value="Unassembled WGS sequence"/>
</dbReference>
<reference evidence="3 4" key="1">
    <citation type="submission" date="2018-08" db="EMBL/GenBank/DDBJ databases">
        <title>Recombination of ecologically and evolutionarily significant loci maintains genetic cohesion in the Pseudomonas syringae species complex.</title>
        <authorList>
            <person name="Dillon M."/>
            <person name="Thakur S."/>
            <person name="Almeida R.N.D."/>
            <person name="Weir B.S."/>
            <person name="Guttman D.S."/>
        </authorList>
    </citation>
    <scope>NUCLEOTIDE SEQUENCE [LARGE SCALE GENOMIC DNA]</scope>
    <source>
        <strain evidence="1 3">ICMP 15201</strain>
        <strain evidence="2 4">ICMP 15203</strain>
    </source>
</reference>
<dbReference type="Proteomes" id="UP000269335">
    <property type="component" value="Unassembled WGS sequence"/>
</dbReference>
<dbReference type="RefSeq" id="WP_054079447.1">
    <property type="nucleotide sequence ID" value="NZ_CP178532.1"/>
</dbReference>
<sequence>MKVTNSGTAPWGVYLGGTIKLIRPGESRELALEGDDLVQARKIDVLRFEEVEAPAAEKKQKTEDKK</sequence>
<proteinExistence type="predicted"/>
<evidence type="ECO:0000313" key="1">
    <source>
        <dbReference type="EMBL" id="RMN76490.1"/>
    </source>
</evidence>
<dbReference type="GeneID" id="64466317"/>
<evidence type="ECO:0000313" key="4">
    <source>
        <dbReference type="Proteomes" id="UP000270524"/>
    </source>
</evidence>
<evidence type="ECO:0000313" key="2">
    <source>
        <dbReference type="EMBL" id="RMN97963.1"/>
    </source>
</evidence>
<name>A0A3M3PWW3_PSECA</name>
<evidence type="ECO:0000313" key="3">
    <source>
        <dbReference type="Proteomes" id="UP000269335"/>
    </source>
</evidence>
<dbReference type="EMBL" id="RBPH01000257">
    <property type="protein sequence ID" value="RMN76490.1"/>
    <property type="molecule type" value="Genomic_DNA"/>
</dbReference>
<gene>
    <name evidence="2" type="ORF">ALQ51_04318</name>
    <name evidence="1" type="ORF">ALQ53_02794</name>
</gene>
<protein>
    <submittedName>
        <fullName evidence="2">Uncharacterized protein</fullName>
    </submittedName>
</protein>
<dbReference type="AlphaFoldDB" id="A0A3M3PWW3"/>
<dbReference type="EMBL" id="RBPJ01000126">
    <property type="protein sequence ID" value="RMN97963.1"/>
    <property type="molecule type" value="Genomic_DNA"/>
</dbReference>
<organism evidence="2 4">
    <name type="scientific">Pseudomonas cannabina</name>
    <dbReference type="NCBI Taxonomy" id="86840"/>
    <lineage>
        <taxon>Bacteria</taxon>
        <taxon>Pseudomonadati</taxon>
        <taxon>Pseudomonadota</taxon>
        <taxon>Gammaproteobacteria</taxon>
        <taxon>Pseudomonadales</taxon>
        <taxon>Pseudomonadaceae</taxon>
        <taxon>Pseudomonas</taxon>
    </lineage>
</organism>